<reference evidence="1 2" key="1">
    <citation type="submission" date="2024-04" db="EMBL/GenBank/DDBJ databases">
        <title>Tritrichomonas musculus Genome.</title>
        <authorList>
            <person name="Alves-Ferreira E."/>
            <person name="Grigg M."/>
            <person name="Lorenzi H."/>
            <person name="Galac M."/>
        </authorList>
    </citation>
    <scope>NUCLEOTIDE SEQUENCE [LARGE SCALE GENOMIC DNA]</scope>
    <source>
        <strain evidence="1 2">EAF2021</strain>
    </source>
</reference>
<evidence type="ECO:0000313" key="1">
    <source>
        <dbReference type="EMBL" id="KAK8853568.1"/>
    </source>
</evidence>
<name>A0ABR2HW07_9EUKA</name>
<organism evidence="1 2">
    <name type="scientific">Tritrichomonas musculus</name>
    <dbReference type="NCBI Taxonomy" id="1915356"/>
    <lineage>
        <taxon>Eukaryota</taxon>
        <taxon>Metamonada</taxon>
        <taxon>Parabasalia</taxon>
        <taxon>Tritrichomonadida</taxon>
        <taxon>Tritrichomonadidae</taxon>
        <taxon>Tritrichomonas</taxon>
    </lineage>
</organism>
<protein>
    <submittedName>
        <fullName evidence="1">Uncharacterized protein</fullName>
    </submittedName>
</protein>
<gene>
    <name evidence="1" type="ORF">M9Y10_017129</name>
</gene>
<accession>A0ABR2HW07</accession>
<keyword evidence="2" id="KW-1185">Reference proteome</keyword>
<dbReference type="EMBL" id="JAPFFF010000022">
    <property type="protein sequence ID" value="KAK8853568.1"/>
    <property type="molecule type" value="Genomic_DNA"/>
</dbReference>
<sequence>MYYAIDKKGNATYISDKQSFIEANSQKEKDKPKKAIQNFNSTAQFQFINGVPQFQYPIGATQFTIFYEAAQIQNLNEAEHFQYQEYFNAQRNVPLPDPSGFLNFMRNRSDTNLY</sequence>
<dbReference type="Proteomes" id="UP001470230">
    <property type="component" value="Unassembled WGS sequence"/>
</dbReference>
<comment type="caution">
    <text evidence="1">The sequence shown here is derived from an EMBL/GenBank/DDBJ whole genome shotgun (WGS) entry which is preliminary data.</text>
</comment>
<evidence type="ECO:0000313" key="2">
    <source>
        <dbReference type="Proteomes" id="UP001470230"/>
    </source>
</evidence>
<proteinExistence type="predicted"/>